<accession>A0A383E8B7</accession>
<dbReference type="EMBL" id="UINC01223224">
    <property type="protein sequence ID" value="SVE52328.1"/>
    <property type="molecule type" value="Genomic_DNA"/>
</dbReference>
<evidence type="ECO:0008006" key="2">
    <source>
        <dbReference type="Google" id="ProtNLM"/>
    </source>
</evidence>
<sequence length="232" mass="24959">NYSGIDPLDMPLTNVEDVFGAIMVHTNSGETSEEGEKASFSVRLGGAPTDNVYVLITSQDTSEGTVEGDDNLTFRTANWKGWQTVTIKGADDNLTDGNIAYQVKVAADNNSLDQNYNDNVSVMLSLKNYDNEASGYRVSDISGMTTETGGQAFFSVRLTSRPVDNLTLGVSSDNTSEGTVGISSLIFNSSNWNAEQLVTVTGVDDNLNDNDTSYQIILVADNSTSDTNYLNL</sequence>
<name>A0A383E8B7_9ZZZZ</name>
<feature type="non-terminal residue" evidence="1">
    <location>
        <position position="1"/>
    </location>
</feature>
<gene>
    <name evidence="1" type="ORF">METZ01_LOCUS505182</name>
</gene>
<proteinExistence type="predicted"/>
<evidence type="ECO:0000313" key="1">
    <source>
        <dbReference type="EMBL" id="SVE52328.1"/>
    </source>
</evidence>
<dbReference type="AlphaFoldDB" id="A0A383E8B7"/>
<protein>
    <recommendedName>
        <fullName evidence="2">Cadherin domain-containing protein</fullName>
    </recommendedName>
</protein>
<feature type="non-terminal residue" evidence="1">
    <location>
        <position position="232"/>
    </location>
</feature>
<organism evidence="1">
    <name type="scientific">marine metagenome</name>
    <dbReference type="NCBI Taxonomy" id="408172"/>
    <lineage>
        <taxon>unclassified sequences</taxon>
        <taxon>metagenomes</taxon>
        <taxon>ecological metagenomes</taxon>
    </lineage>
</organism>
<reference evidence="1" key="1">
    <citation type="submission" date="2018-05" db="EMBL/GenBank/DDBJ databases">
        <authorList>
            <person name="Lanie J.A."/>
            <person name="Ng W.-L."/>
            <person name="Kazmierczak K.M."/>
            <person name="Andrzejewski T.M."/>
            <person name="Davidsen T.M."/>
            <person name="Wayne K.J."/>
            <person name="Tettelin H."/>
            <person name="Glass J.I."/>
            <person name="Rusch D."/>
            <person name="Podicherti R."/>
            <person name="Tsui H.-C.T."/>
            <person name="Winkler M.E."/>
        </authorList>
    </citation>
    <scope>NUCLEOTIDE SEQUENCE</scope>
</reference>